<comment type="catalytic activity">
    <reaction evidence="13 14">
        <text>UDP-N-acetyl-alpha-D-muramate + L-alanine + ATP = UDP-N-acetyl-alpha-D-muramoyl-L-alanine + ADP + phosphate + H(+)</text>
        <dbReference type="Rhea" id="RHEA:23372"/>
        <dbReference type="ChEBI" id="CHEBI:15378"/>
        <dbReference type="ChEBI" id="CHEBI:30616"/>
        <dbReference type="ChEBI" id="CHEBI:43474"/>
        <dbReference type="ChEBI" id="CHEBI:57972"/>
        <dbReference type="ChEBI" id="CHEBI:70757"/>
        <dbReference type="ChEBI" id="CHEBI:83898"/>
        <dbReference type="ChEBI" id="CHEBI:456216"/>
        <dbReference type="EC" id="6.3.2.8"/>
    </reaction>
</comment>
<dbReference type="PANTHER" id="PTHR43445:SF3">
    <property type="entry name" value="UDP-N-ACETYLMURAMATE--L-ALANINE LIGASE"/>
    <property type="match status" value="1"/>
</dbReference>
<keyword evidence="9 14" id="KW-0133">Cell shape</keyword>
<evidence type="ECO:0000256" key="5">
    <source>
        <dbReference type="ARBA" id="ARBA00022598"/>
    </source>
</evidence>
<feature type="compositionally biased region" description="Basic residues" evidence="15">
    <location>
        <begin position="19"/>
        <end position="28"/>
    </location>
</feature>
<feature type="compositionally biased region" description="Low complexity" evidence="15">
    <location>
        <begin position="137"/>
        <end position="148"/>
    </location>
</feature>
<protein>
    <recommendedName>
        <fullName evidence="3 14">UDP-N-acetylmuramate--L-alanine ligase</fullName>
        <ecNumber evidence="3 14">6.3.2.8</ecNumber>
    </recommendedName>
    <alternativeName>
        <fullName evidence="14">UDP-N-acetylmuramoyl-L-alanine synthetase</fullName>
    </alternativeName>
</protein>
<organism evidence="19 20">
    <name type="scientific">Galactobacter valiniphilus</name>
    <dbReference type="NCBI Taxonomy" id="2676122"/>
    <lineage>
        <taxon>Bacteria</taxon>
        <taxon>Bacillati</taxon>
        <taxon>Actinomycetota</taxon>
        <taxon>Actinomycetes</taxon>
        <taxon>Micrococcales</taxon>
        <taxon>Micrococcaceae</taxon>
        <taxon>Galactobacter</taxon>
    </lineage>
</organism>
<evidence type="ECO:0000256" key="15">
    <source>
        <dbReference type="SAM" id="MobiDB-lite"/>
    </source>
</evidence>
<comment type="subcellular location">
    <subcellularLocation>
        <location evidence="1 14">Cytoplasm</location>
    </subcellularLocation>
</comment>
<evidence type="ECO:0000256" key="3">
    <source>
        <dbReference type="ARBA" id="ARBA00012211"/>
    </source>
</evidence>
<evidence type="ECO:0000256" key="14">
    <source>
        <dbReference type="HAMAP-Rule" id="MF_00046"/>
    </source>
</evidence>
<dbReference type="InterPro" id="IPR036615">
    <property type="entry name" value="Mur_ligase_C_dom_sf"/>
</dbReference>
<evidence type="ECO:0000259" key="18">
    <source>
        <dbReference type="Pfam" id="PF08245"/>
    </source>
</evidence>
<feature type="compositionally biased region" description="Basic residues" evidence="15">
    <location>
        <begin position="313"/>
        <end position="324"/>
    </location>
</feature>
<feature type="compositionally biased region" description="Low complexity" evidence="15">
    <location>
        <begin position="76"/>
        <end position="101"/>
    </location>
</feature>
<dbReference type="NCBIfam" id="TIGR01082">
    <property type="entry name" value="murC"/>
    <property type="match status" value="1"/>
</dbReference>
<evidence type="ECO:0000256" key="7">
    <source>
        <dbReference type="ARBA" id="ARBA00022741"/>
    </source>
</evidence>
<dbReference type="EMBL" id="QQXK01000006">
    <property type="protein sequence ID" value="RII43073.1"/>
    <property type="molecule type" value="Genomic_DNA"/>
</dbReference>
<comment type="function">
    <text evidence="14">Cell wall formation.</text>
</comment>
<dbReference type="GO" id="GO:0005737">
    <property type="term" value="C:cytoplasm"/>
    <property type="evidence" value="ECO:0007669"/>
    <property type="project" value="UniProtKB-SubCell"/>
</dbReference>
<keyword evidence="7 14" id="KW-0547">Nucleotide-binding</keyword>
<dbReference type="InterPro" id="IPR036565">
    <property type="entry name" value="Mur-like_cat_sf"/>
</dbReference>
<proteinExistence type="inferred from homology"/>
<comment type="similarity">
    <text evidence="14">Belongs to the MurCDEF family.</text>
</comment>
<evidence type="ECO:0000313" key="19">
    <source>
        <dbReference type="EMBL" id="RII43073.1"/>
    </source>
</evidence>
<dbReference type="PANTHER" id="PTHR43445">
    <property type="entry name" value="UDP-N-ACETYLMURAMATE--L-ALANINE LIGASE-RELATED"/>
    <property type="match status" value="1"/>
</dbReference>
<dbReference type="InterPro" id="IPR005758">
    <property type="entry name" value="UDP-N-AcMur_Ala_ligase_MurC"/>
</dbReference>
<dbReference type="GO" id="GO:0071555">
    <property type="term" value="P:cell wall organization"/>
    <property type="evidence" value="ECO:0007669"/>
    <property type="project" value="UniProtKB-KW"/>
</dbReference>
<feature type="compositionally biased region" description="Basic residues" evidence="15">
    <location>
        <begin position="262"/>
        <end position="274"/>
    </location>
</feature>
<dbReference type="InterPro" id="IPR050061">
    <property type="entry name" value="MurCDEF_pg_biosynth"/>
</dbReference>
<dbReference type="InterPro" id="IPR000713">
    <property type="entry name" value="Mur_ligase_N"/>
</dbReference>
<dbReference type="InterPro" id="IPR013221">
    <property type="entry name" value="Mur_ligase_cen"/>
</dbReference>
<evidence type="ECO:0000256" key="10">
    <source>
        <dbReference type="ARBA" id="ARBA00022984"/>
    </source>
</evidence>
<evidence type="ECO:0000313" key="20">
    <source>
        <dbReference type="Proteomes" id="UP000265419"/>
    </source>
</evidence>
<dbReference type="GO" id="GO:0009252">
    <property type="term" value="P:peptidoglycan biosynthetic process"/>
    <property type="evidence" value="ECO:0007669"/>
    <property type="project" value="UniProtKB-UniRule"/>
</dbReference>
<dbReference type="Pfam" id="PF01225">
    <property type="entry name" value="Mur_ligase"/>
    <property type="match status" value="1"/>
</dbReference>
<feature type="compositionally biased region" description="Basic and acidic residues" evidence="15">
    <location>
        <begin position="361"/>
        <end position="376"/>
    </location>
</feature>
<dbReference type="Gene3D" id="3.40.50.720">
    <property type="entry name" value="NAD(P)-binding Rossmann-like Domain"/>
    <property type="match status" value="1"/>
</dbReference>
<keyword evidence="11 14" id="KW-0131">Cell cycle</keyword>
<evidence type="ECO:0000256" key="2">
    <source>
        <dbReference type="ARBA" id="ARBA00004752"/>
    </source>
</evidence>
<feature type="compositionally biased region" description="Basic residues" evidence="15">
    <location>
        <begin position="210"/>
        <end position="245"/>
    </location>
</feature>
<feature type="domain" description="Mur ligase C-terminal" evidence="17">
    <location>
        <begin position="698"/>
        <end position="824"/>
    </location>
</feature>
<keyword evidence="6 14" id="KW-0132">Cell division</keyword>
<feature type="compositionally biased region" description="Basic residues" evidence="15">
    <location>
        <begin position="103"/>
        <end position="122"/>
    </location>
</feature>
<dbReference type="InterPro" id="IPR004101">
    <property type="entry name" value="Mur_ligase_C"/>
</dbReference>
<keyword evidence="10 14" id="KW-0573">Peptidoglycan synthesis</keyword>
<comment type="pathway">
    <text evidence="2 14">Cell wall biogenesis; peptidoglycan biosynthesis.</text>
</comment>
<evidence type="ECO:0000259" key="17">
    <source>
        <dbReference type="Pfam" id="PF02875"/>
    </source>
</evidence>
<evidence type="ECO:0000259" key="16">
    <source>
        <dbReference type="Pfam" id="PF01225"/>
    </source>
</evidence>
<feature type="compositionally biased region" description="Basic residues" evidence="15">
    <location>
        <begin position="50"/>
        <end position="75"/>
    </location>
</feature>
<evidence type="ECO:0000256" key="1">
    <source>
        <dbReference type="ARBA" id="ARBA00004496"/>
    </source>
</evidence>
<reference evidence="19 20" key="1">
    <citation type="submission" date="2018-07" db="EMBL/GenBank/DDBJ databases">
        <title>Arthrobacter sp. nov., isolated from raw cow's milk with high bacterial count.</title>
        <authorList>
            <person name="Hahne J."/>
            <person name="Isele D."/>
            <person name="Lipski A."/>
        </authorList>
    </citation>
    <scope>NUCLEOTIDE SEQUENCE [LARGE SCALE GENOMIC DNA]</scope>
    <source>
        <strain evidence="19 20">JZ R-35</strain>
    </source>
</reference>
<feature type="domain" description="Mur ligase N-terminal catalytic" evidence="16">
    <location>
        <begin position="389"/>
        <end position="486"/>
    </location>
</feature>
<dbReference type="AlphaFoldDB" id="A0A399JBY5"/>
<dbReference type="EC" id="6.3.2.8" evidence="3 14"/>
<feature type="domain" description="Mur ligase central" evidence="18">
    <location>
        <begin position="492"/>
        <end position="675"/>
    </location>
</feature>
<evidence type="ECO:0000256" key="9">
    <source>
        <dbReference type="ARBA" id="ARBA00022960"/>
    </source>
</evidence>
<dbReference type="SUPFAM" id="SSF53623">
    <property type="entry name" value="MurD-like peptide ligases, catalytic domain"/>
    <property type="match status" value="1"/>
</dbReference>
<dbReference type="GO" id="GO:0008360">
    <property type="term" value="P:regulation of cell shape"/>
    <property type="evidence" value="ECO:0007669"/>
    <property type="project" value="UniProtKB-KW"/>
</dbReference>
<dbReference type="Gene3D" id="3.90.190.20">
    <property type="entry name" value="Mur ligase, C-terminal domain"/>
    <property type="match status" value="1"/>
</dbReference>
<dbReference type="HAMAP" id="MF_00046">
    <property type="entry name" value="MurC"/>
    <property type="match status" value="1"/>
</dbReference>
<keyword evidence="12 14" id="KW-0961">Cell wall biogenesis/degradation</keyword>
<keyword evidence="5 14" id="KW-0436">Ligase</keyword>
<dbReference type="Gene3D" id="3.40.1190.10">
    <property type="entry name" value="Mur-like, catalytic domain"/>
    <property type="match status" value="1"/>
</dbReference>
<dbReference type="GO" id="GO:0051301">
    <property type="term" value="P:cell division"/>
    <property type="evidence" value="ECO:0007669"/>
    <property type="project" value="UniProtKB-KW"/>
</dbReference>
<name>A0A399JBY5_9MICC</name>
<dbReference type="UniPathway" id="UPA00219"/>
<feature type="binding site" evidence="14">
    <location>
        <begin position="494"/>
        <end position="500"/>
    </location>
    <ligand>
        <name>ATP</name>
        <dbReference type="ChEBI" id="CHEBI:30616"/>
    </ligand>
</feature>
<evidence type="ECO:0000256" key="6">
    <source>
        <dbReference type="ARBA" id="ARBA00022618"/>
    </source>
</evidence>
<dbReference type="SUPFAM" id="SSF51984">
    <property type="entry name" value="MurCD N-terminal domain"/>
    <property type="match status" value="1"/>
</dbReference>
<dbReference type="GO" id="GO:0005524">
    <property type="term" value="F:ATP binding"/>
    <property type="evidence" value="ECO:0007669"/>
    <property type="project" value="UniProtKB-UniRule"/>
</dbReference>
<accession>A0A399JBY5</accession>
<dbReference type="Proteomes" id="UP000265419">
    <property type="component" value="Unassembled WGS sequence"/>
</dbReference>
<evidence type="ECO:0000256" key="11">
    <source>
        <dbReference type="ARBA" id="ARBA00023306"/>
    </source>
</evidence>
<gene>
    <name evidence="14" type="primary">murC</name>
    <name evidence="19" type="ORF">DWB68_04060</name>
</gene>
<keyword evidence="4 14" id="KW-0963">Cytoplasm</keyword>
<evidence type="ECO:0000256" key="12">
    <source>
        <dbReference type="ARBA" id="ARBA00023316"/>
    </source>
</evidence>
<evidence type="ECO:0000256" key="8">
    <source>
        <dbReference type="ARBA" id="ARBA00022840"/>
    </source>
</evidence>
<keyword evidence="20" id="KW-1185">Reference proteome</keyword>
<evidence type="ECO:0000256" key="4">
    <source>
        <dbReference type="ARBA" id="ARBA00022490"/>
    </source>
</evidence>
<feature type="compositionally biased region" description="Basic residues" evidence="15">
    <location>
        <begin position="150"/>
        <end position="173"/>
    </location>
</feature>
<dbReference type="GO" id="GO:0008763">
    <property type="term" value="F:UDP-N-acetylmuramate-L-alanine ligase activity"/>
    <property type="evidence" value="ECO:0007669"/>
    <property type="project" value="UniProtKB-UniRule"/>
</dbReference>
<feature type="region of interest" description="Disordered" evidence="15">
    <location>
        <begin position="19"/>
        <end position="376"/>
    </location>
</feature>
<evidence type="ECO:0000256" key="13">
    <source>
        <dbReference type="ARBA" id="ARBA00047833"/>
    </source>
</evidence>
<sequence>MRPHRVSEGPHEPVALRRVGRRRHRRARLAPARDGRCRASGRARGADHRDRHRRGARVQARSRGRLRAAPHRARAHAAPPRSGRAALPRALPPLGARLAGHPRGGRRRRRRGRGRLRLHARVRGGPQGRHPHRGARGQRAGRPGQPRGSQARRRRGHGLRGHGPSRRAARWHAHAGWDRAARPRRPAPAGPRRLRPAAGGAGAARDGRLARRRLAQPRGARRRPGPRRRRRADPARHGPRQGAARRGRDPLHGPRLHAGGVRGRHGARLRRGRPRAVPLGCRHGVRAGGRGPSLDPGPAAHRQRRAAPERRAARGRRWCPHGRRRAAERGVDPRGGAAPHHRSRPVGGDGGGSARSRRARCRAEDGRADHRLGPEGRARVSASTQSLGHVHLLGIAGVGVSAVARLLLADGLSVSGTDAKDLPVLRELEAAGARVHVGFDAAHIEGADTLVLSSVIKDGNPELEAARAKGLTILHRSEALAALMEGRTGITVAGTHGKTTTSSMIALMLREAGADPTFAIGAALPQLGTNAELGSGPAFVAEADESDGSFLNYRPRIAVVTNVEADHLDHYGTAEAVHAAFDDYAALLPQDGLLVACGDDDGAAATARGRLAAAPGSRVVTYGFGEGSTYRLSAASHSGLGSTAQLTGPDGDARTLTLRVPGDHNLLNAAAAYAVGLELGLDPEAALTGLAAFAGAARRFEFRGEAAGVRVYDDYAHHPTEVAAALRAARDVAGEGRVHVLFQPHLFSRTRDFAREFGEALSAADRVWMLPIYPAREEPLPGVTSELVAQSVSAPHAVVQAEAAAAAVAAEAAPGDVIMTVGAGDVTAQGPLIVAALAGVEPR</sequence>
<dbReference type="Pfam" id="PF02875">
    <property type="entry name" value="Mur_ligase_C"/>
    <property type="match status" value="1"/>
</dbReference>
<keyword evidence="8 14" id="KW-0067">ATP-binding</keyword>
<comment type="caution">
    <text evidence="19">The sequence shown here is derived from an EMBL/GenBank/DDBJ whole genome shotgun (WGS) entry which is preliminary data.</text>
</comment>
<dbReference type="SUPFAM" id="SSF53244">
    <property type="entry name" value="MurD-like peptide ligases, peptide-binding domain"/>
    <property type="match status" value="1"/>
</dbReference>
<dbReference type="Pfam" id="PF08245">
    <property type="entry name" value="Mur_ligase_M"/>
    <property type="match status" value="1"/>
</dbReference>